<name>A0A2N6JUV2_FISMU</name>
<evidence type="ECO:0000313" key="3">
    <source>
        <dbReference type="Proteomes" id="UP000235036"/>
    </source>
</evidence>
<evidence type="ECO:0000259" key="1">
    <source>
        <dbReference type="Pfam" id="PF19493"/>
    </source>
</evidence>
<dbReference type="RefSeq" id="WP_102205844.1">
    <property type="nucleotide sequence ID" value="NZ_CAWNVR010000118.1"/>
</dbReference>
<dbReference type="NCBIfam" id="NF041216">
    <property type="entry name" value="CU044_2847_fam"/>
    <property type="match status" value="1"/>
</dbReference>
<dbReference type="Proteomes" id="UP000235036">
    <property type="component" value="Unassembled WGS sequence"/>
</dbReference>
<dbReference type="EMBL" id="NRQW01000695">
    <property type="protein sequence ID" value="PLZ82221.1"/>
    <property type="molecule type" value="Genomic_DNA"/>
</dbReference>
<sequence length="116" mass="12949">MSEVQRLIVKEDGQEYEIYVESKTATEVPEPGEPVYRDVLPTINIQEFHDKLRGYTKLALGAFKNLPEAEEVTIKFGIKLGGKVGIPILAEGSTEGNFEIEVKCKFPDKYQNSGSI</sequence>
<feature type="domain" description="Trypsin-co-occurring" evidence="1">
    <location>
        <begin position="16"/>
        <end position="106"/>
    </location>
</feature>
<organism evidence="2 3">
    <name type="scientific">Fischerella muscicola CCMEE 5323</name>
    <dbReference type="NCBI Taxonomy" id="2019572"/>
    <lineage>
        <taxon>Bacteria</taxon>
        <taxon>Bacillati</taxon>
        <taxon>Cyanobacteriota</taxon>
        <taxon>Cyanophyceae</taxon>
        <taxon>Nostocales</taxon>
        <taxon>Hapalosiphonaceae</taxon>
        <taxon>Fischerella</taxon>
    </lineage>
</organism>
<keyword evidence="3" id="KW-1185">Reference proteome</keyword>
<proteinExistence type="predicted"/>
<evidence type="ECO:0000313" key="2">
    <source>
        <dbReference type="EMBL" id="PLZ82221.1"/>
    </source>
</evidence>
<dbReference type="Pfam" id="PF19493">
    <property type="entry name" value="Trypco1"/>
    <property type="match status" value="1"/>
</dbReference>
<reference evidence="2 3" key="1">
    <citation type="submission" date="2017-08" db="EMBL/GenBank/DDBJ databases">
        <title>Genomes of Fischerella (Mastigocladus) sp. strains.</title>
        <authorList>
            <person name="Miller S.R."/>
        </authorList>
    </citation>
    <scope>NUCLEOTIDE SEQUENCE [LARGE SCALE GENOMIC DNA]</scope>
    <source>
        <strain evidence="2 3">CCMEE 5323</strain>
    </source>
</reference>
<gene>
    <name evidence="2" type="ORF">CEN44_27900</name>
</gene>
<accession>A0A2N6JUV2</accession>
<dbReference type="InterPro" id="IPR045794">
    <property type="entry name" value="Trypco1"/>
</dbReference>
<dbReference type="AlphaFoldDB" id="A0A2N6JUV2"/>
<comment type="caution">
    <text evidence="2">The sequence shown here is derived from an EMBL/GenBank/DDBJ whole genome shotgun (WGS) entry which is preliminary data.</text>
</comment>
<protein>
    <recommendedName>
        <fullName evidence="1">Trypsin-co-occurring domain-containing protein</fullName>
    </recommendedName>
</protein>